<evidence type="ECO:0000313" key="5">
    <source>
        <dbReference type="EMBL" id="TKA08129.1"/>
    </source>
</evidence>
<dbReference type="InterPro" id="IPR011711">
    <property type="entry name" value="GntR_C"/>
</dbReference>
<keyword evidence="6" id="KW-1185">Reference proteome</keyword>
<organism evidence="5 6">
    <name type="scientific">Actinacidiphila oryziradicis</name>
    <dbReference type="NCBI Taxonomy" id="2571141"/>
    <lineage>
        <taxon>Bacteria</taxon>
        <taxon>Bacillati</taxon>
        <taxon>Actinomycetota</taxon>
        <taxon>Actinomycetes</taxon>
        <taxon>Kitasatosporales</taxon>
        <taxon>Streptomycetaceae</taxon>
        <taxon>Actinacidiphila</taxon>
    </lineage>
</organism>
<evidence type="ECO:0000256" key="3">
    <source>
        <dbReference type="ARBA" id="ARBA00023163"/>
    </source>
</evidence>
<dbReference type="Gene3D" id="1.20.120.530">
    <property type="entry name" value="GntR ligand-binding domain-like"/>
    <property type="match status" value="1"/>
</dbReference>
<dbReference type="Gene3D" id="1.10.10.10">
    <property type="entry name" value="Winged helix-like DNA-binding domain superfamily/Winged helix DNA-binding domain"/>
    <property type="match status" value="1"/>
</dbReference>
<dbReference type="CDD" id="cd07377">
    <property type="entry name" value="WHTH_GntR"/>
    <property type="match status" value="1"/>
</dbReference>
<dbReference type="PANTHER" id="PTHR43537">
    <property type="entry name" value="TRANSCRIPTIONAL REGULATOR, GNTR FAMILY"/>
    <property type="match status" value="1"/>
</dbReference>
<gene>
    <name evidence="5" type="ORF">FCI23_30040</name>
</gene>
<comment type="caution">
    <text evidence="5">The sequence shown here is derived from an EMBL/GenBank/DDBJ whole genome shotgun (WGS) entry which is preliminary data.</text>
</comment>
<dbReference type="InterPro" id="IPR008920">
    <property type="entry name" value="TF_FadR/GntR_C"/>
</dbReference>
<evidence type="ECO:0000259" key="4">
    <source>
        <dbReference type="PROSITE" id="PS50949"/>
    </source>
</evidence>
<dbReference type="GO" id="GO:0003700">
    <property type="term" value="F:DNA-binding transcription factor activity"/>
    <property type="evidence" value="ECO:0007669"/>
    <property type="project" value="InterPro"/>
</dbReference>
<dbReference type="InterPro" id="IPR036388">
    <property type="entry name" value="WH-like_DNA-bd_sf"/>
</dbReference>
<evidence type="ECO:0000256" key="2">
    <source>
        <dbReference type="ARBA" id="ARBA00023125"/>
    </source>
</evidence>
<evidence type="ECO:0000313" key="6">
    <source>
        <dbReference type="Proteomes" id="UP000305778"/>
    </source>
</evidence>
<keyword evidence="2" id="KW-0238">DNA-binding</keyword>
<dbReference type="PRINTS" id="PR00035">
    <property type="entry name" value="HTHGNTR"/>
</dbReference>
<dbReference type="SMART" id="SM00895">
    <property type="entry name" value="FCD"/>
    <property type="match status" value="1"/>
</dbReference>
<dbReference type="SMART" id="SM00345">
    <property type="entry name" value="HTH_GNTR"/>
    <property type="match status" value="1"/>
</dbReference>
<name>A0A4V5MZH1_9ACTN</name>
<dbReference type="InterPro" id="IPR000524">
    <property type="entry name" value="Tscrpt_reg_HTH_GntR"/>
</dbReference>
<keyword evidence="3" id="KW-0804">Transcription</keyword>
<dbReference type="GO" id="GO:0003677">
    <property type="term" value="F:DNA binding"/>
    <property type="evidence" value="ECO:0007669"/>
    <property type="project" value="UniProtKB-KW"/>
</dbReference>
<reference evidence="5 6" key="1">
    <citation type="submission" date="2019-04" db="EMBL/GenBank/DDBJ databases">
        <title>Streptomyces oryziradicis sp. nov., a novel actinomycete isolated from rhizosphere soil of rice (Oryza sativa L.).</title>
        <authorList>
            <person name="Li C."/>
        </authorList>
    </citation>
    <scope>NUCLEOTIDE SEQUENCE [LARGE SCALE GENOMIC DNA]</scope>
    <source>
        <strain evidence="5 6">NEAU-C40</strain>
    </source>
</reference>
<dbReference type="Pfam" id="PF00392">
    <property type="entry name" value="GntR"/>
    <property type="match status" value="1"/>
</dbReference>
<dbReference type="PROSITE" id="PS50949">
    <property type="entry name" value="HTH_GNTR"/>
    <property type="match status" value="1"/>
</dbReference>
<dbReference type="Pfam" id="PF07729">
    <property type="entry name" value="FCD"/>
    <property type="match status" value="1"/>
</dbReference>
<dbReference type="SUPFAM" id="SSF48008">
    <property type="entry name" value="GntR ligand-binding domain-like"/>
    <property type="match status" value="1"/>
</dbReference>
<dbReference type="InterPro" id="IPR036390">
    <property type="entry name" value="WH_DNA-bd_sf"/>
</dbReference>
<accession>A0A4V5MZH1</accession>
<dbReference type="AlphaFoldDB" id="A0A4V5MZH1"/>
<proteinExistence type="predicted"/>
<dbReference type="PANTHER" id="PTHR43537:SF5">
    <property type="entry name" value="UXU OPERON TRANSCRIPTIONAL REGULATOR"/>
    <property type="match status" value="1"/>
</dbReference>
<keyword evidence="1" id="KW-0805">Transcription regulation</keyword>
<dbReference type="OrthoDB" id="7989071at2"/>
<dbReference type="RefSeq" id="WP_136727086.1">
    <property type="nucleotide sequence ID" value="NZ_SUMC01000034.1"/>
</dbReference>
<dbReference type="Proteomes" id="UP000305778">
    <property type="component" value="Unassembled WGS sequence"/>
</dbReference>
<feature type="domain" description="HTH gntR-type" evidence="4">
    <location>
        <begin position="27"/>
        <end position="95"/>
    </location>
</feature>
<dbReference type="EMBL" id="SUMC01000034">
    <property type="protein sequence ID" value="TKA08129.1"/>
    <property type="molecule type" value="Genomic_DNA"/>
</dbReference>
<sequence length="260" mass="28496">MARNGEKGAAAPDRPVDMSSMGKVLVKRLSDEVAEKIRTFIVENGLVEGTRLPSERALAEQFGASRPTVSQALRSLSLMGLVEIRRGSGAYVIRQPDINMKASVSLMLELDAGGVSSLADLRFWLETLGVRESVAAAAPEQLRLARAALDRLRASMGETSTWIAADTIFHSTVVGTARNPYLTAMYESVHTAVISYEYRPWVDNDEVPRWLRPEEAEEQFALHEPIVAALEAGDAEAAVLAVRHHHEVMLNHLRGRSPST</sequence>
<dbReference type="SUPFAM" id="SSF46785">
    <property type="entry name" value="Winged helix' DNA-binding domain"/>
    <property type="match status" value="1"/>
</dbReference>
<protein>
    <submittedName>
        <fullName evidence="5">FadR family transcriptional regulator</fullName>
    </submittedName>
</protein>
<evidence type="ECO:0000256" key="1">
    <source>
        <dbReference type="ARBA" id="ARBA00023015"/>
    </source>
</evidence>